<dbReference type="GO" id="GO:0003676">
    <property type="term" value="F:nucleic acid binding"/>
    <property type="evidence" value="ECO:0007669"/>
    <property type="project" value="InterPro"/>
</dbReference>
<dbReference type="InterPro" id="IPR036397">
    <property type="entry name" value="RNaseH_sf"/>
</dbReference>
<dbReference type="Gene3D" id="3.30.420.10">
    <property type="entry name" value="Ribonuclease H-like superfamily/Ribonuclease H"/>
    <property type="match status" value="1"/>
</dbReference>
<dbReference type="Proteomes" id="UP000694680">
    <property type="component" value="Chromosome 6"/>
</dbReference>
<reference evidence="1" key="2">
    <citation type="submission" date="2025-08" db="UniProtKB">
        <authorList>
            <consortium name="Ensembl"/>
        </authorList>
    </citation>
    <scope>IDENTIFICATION</scope>
</reference>
<name>A0A8C5NGD7_GOUWI</name>
<evidence type="ECO:0000313" key="2">
    <source>
        <dbReference type="Proteomes" id="UP000694680"/>
    </source>
</evidence>
<sequence length="97" mass="11453">MVLPAGSRHFWQDICCANLATLREMSNFKTSFLKVFTQSTTTLPARGLRKVPLLKKRLQFAKEHIDWPKKKWRNILWTDESKIVLFGSKGHRQFVRH</sequence>
<reference evidence="1" key="1">
    <citation type="submission" date="2020-06" db="EMBL/GenBank/DDBJ databases">
        <authorList>
            <consortium name="Wellcome Sanger Institute Data Sharing"/>
        </authorList>
    </citation>
    <scope>NUCLEOTIDE SEQUENCE [LARGE SCALE GENOMIC DNA]</scope>
</reference>
<proteinExistence type="predicted"/>
<organism evidence="1 2">
    <name type="scientific">Gouania willdenowi</name>
    <name type="common">Blunt-snouted clingfish</name>
    <name type="synonym">Lepadogaster willdenowi</name>
    <dbReference type="NCBI Taxonomy" id="441366"/>
    <lineage>
        <taxon>Eukaryota</taxon>
        <taxon>Metazoa</taxon>
        <taxon>Chordata</taxon>
        <taxon>Craniata</taxon>
        <taxon>Vertebrata</taxon>
        <taxon>Euteleostomi</taxon>
        <taxon>Actinopterygii</taxon>
        <taxon>Neopterygii</taxon>
        <taxon>Teleostei</taxon>
        <taxon>Neoteleostei</taxon>
        <taxon>Acanthomorphata</taxon>
        <taxon>Ovalentaria</taxon>
        <taxon>Blenniimorphae</taxon>
        <taxon>Blenniiformes</taxon>
        <taxon>Gobiesocoidei</taxon>
        <taxon>Gobiesocidae</taxon>
        <taxon>Gobiesocinae</taxon>
        <taxon>Gouania</taxon>
    </lineage>
</organism>
<evidence type="ECO:0000313" key="1">
    <source>
        <dbReference type="Ensembl" id="ENSGWIP00000053172.1"/>
    </source>
</evidence>
<protein>
    <recommendedName>
        <fullName evidence="3">Transposase Tc1-like domain-containing protein</fullName>
    </recommendedName>
</protein>
<reference evidence="1" key="3">
    <citation type="submission" date="2025-09" db="UniProtKB">
        <authorList>
            <consortium name="Ensembl"/>
        </authorList>
    </citation>
    <scope>IDENTIFICATION</scope>
</reference>
<keyword evidence="2" id="KW-1185">Reference proteome</keyword>
<evidence type="ECO:0008006" key="3">
    <source>
        <dbReference type="Google" id="ProtNLM"/>
    </source>
</evidence>
<dbReference type="Ensembl" id="ENSGWIT00000057346.1">
    <property type="protein sequence ID" value="ENSGWIP00000053172.1"/>
    <property type="gene ID" value="ENSGWIG00000025584.1"/>
</dbReference>
<dbReference type="AlphaFoldDB" id="A0A8C5NGD7"/>
<accession>A0A8C5NGD7</accession>